<evidence type="ECO:0000259" key="5">
    <source>
        <dbReference type="Pfam" id="PF13377"/>
    </source>
</evidence>
<dbReference type="PANTHER" id="PTHR30146:SF148">
    <property type="entry name" value="HTH-TYPE TRANSCRIPTIONAL REPRESSOR PURR-RELATED"/>
    <property type="match status" value="1"/>
</dbReference>
<keyword evidence="1" id="KW-0678">Repressor</keyword>
<dbReference type="Gene3D" id="3.40.50.2300">
    <property type="match status" value="1"/>
</dbReference>
<gene>
    <name evidence="6" type="ORF">CSA56_08005</name>
</gene>
<organism evidence="6 7">
    <name type="scientific">candidate division KSB3 bacterium</name>
    <dbReference type="NCBI Taxonomy" id="2044937"/>
    <lineage>
        <taxon>Bacteria</taxon>
        <taxon>candidate division KSB3</taxon>
    </lineage>
</organism>
<dbReference type="SUPFAM" id="SSF53822">
    <property type="entry name" value="Periplasmic binding protein-like I"/>
    <property type="match status" value="1"/>
</dbReference>
<feature type="domain" description="Transcriptional regulator LacI/GalR-like sensor" evidence="5">
    <location>
        <begin position="2"/>
        <end position="90"/>
    </location>
</feature>
<protein>
    <recommendedName>
        <fullName evidence="5">Transcriptional regulator LacI/GalR-like sensor domain-containing protein</fullName>
    </recommendedName>
</protein>
<evidence type="ECO:0000313" key="7">
    <source>
        <dbReference type="Proteomes" id="UP000230821"/>
    </source>
</evidence>
<dbReference type="InterPro" id="IPR028082">
    <property type="entry name" value="Peripla_BP_I"/>
</dbReference>
<keyword evidence="2" id="KW-0805">Transcription regulation</keyword>
<evidence type="ECO:0000256" key="1">
    <source>
        <dbReference type="ARBA" id="ARBA00022491"/>
    </source>
</evidence>
<dbReference type="Proteomes" id="UP000230821">
    <property type="component" value="Unassembled WGS sequence"/>
</dbReference>
<evidence type="ECO:0000313" key="6">
    <source>
        <dbReference type="EMBL" id="PIE34317.1"/>
    </source>
</evidence>
<keyword evidence="3" id="KW-0238">DNA-binding</keyword>
<comment type="caution">
    <text evidence="6">The sequence shown here is derived from an EMBL/GenBank/DDBJ whole genome shotgun (WGS) entry which is preliminary data.</text>
</comment>
<proteinExistence type="predicted"/>
<dbReference type="EMBL" id="PDSK01000090">
    <property type="protein sequence ID" value="PIE34317.1"/>
    <property type="molecule type" value="Genomic_DNA"/>
</dbReference>
<evidence type="ECO:0000256" key="4">
    <source>
        <dbReference type="ARBA" id="ARBA00023163"/>
    </source>
</evidence>
<dbReference type="PANTHER" id="PTHR30146">
    <property type="entry name" value="LACI-RELATED TRANSCRIPTIONAL REPRESSOR"/>
    <property type="match status" value="1"/>
</dbReference>
<accession>A0A2G6KF73</accession>
<keyword evidence="4" id="KW-0804">Transcription</keyword>
<dbReference type="InterPro" id="IPR046335">
    <property type="entry name" value="LacI/GalR-like_sensor"/>
</dbReference>
<reference evidence="6 7" key="1">
    <citation type="submission" date="2017-10" db="EMBL/GenBank/DDBJ databases">
        <title>Novel microbial diversity and functional potential in the marine mammal oral microbiome.</title>
        <authorList>
            <person name="Dudek N.K."/>
            <person name="Sun C.L."/>
            <person name="Burstein D."/>
            <person name="Kantor R.S."/>
            <person name="Aliaga Goltsman D.S."/>
            <person name="Bik E.M."/>
            <person name="Thomas B.C."/>
            <person name="Banfield J.F."/>
            <person name="Relman D.A."/>
        </authorList>
    </citation>
    <scope>NUCLEOTIDE SEQUENCE [LARGE SCALE GENOMIC DNA]</scope>
    <source>
        <strain evidence="6">DOLJORAL78_47_16</strain>
    </source>
</reference>
<dbReference type="Pfam" id="PF13377">
    <property type="entry name" value="Peripla_BP_3"/>
    <property type="match status" value="1"/>
</dbReference>
<dbReference type="GO" id="GO:0000976">
    <property type="term" value="F:transcription cis-regulatory region binding"/>
    <property type="evidence" value="ECO:0007669"/>
    <property type="project" value="TreeGrafter"/>
</dbReference>
<evidence type="ECO:0000256" key="3">
    <source>
        <dbReference type="ARBA" id="ARBA00023125"/>
    </source>
</evidence>
<dbReference type="GO" id="GO:0003700">
    <property type="term" value="F:DNA-binding transcription factor activity"/>
    <property type="evidence" value="ECO:0007669"/>
    <property type="project" value="TreeGrafter"/>
</dbReference>
<sequence length="93" mass="10616">MFVFSDDIALYVMEVLIDCGYKIPEDISVIGCGNMRLAEQTIPPMTTVDQHHYEMGVQGVEMLLQHIHAPQKTACEVKRIEPRLIVRESCRKV</sequence>
<evidence type="ECO:0000256" key="2">
    <source>
        <dbReference type="ARBA" id="ARBA00023015"/>
    </source>
</evidence>
<name>A0A2G6KF73_9BACT</name>
<dbReference type="AlphaFoldDB" id="A0A2G6KF73"/>